<name>A0A3L7AG63_9HYPH</name>
<dbReference type="InterPro" id="IPR035906">
    <property type="entry name" value="MetI-like_sf"/>
</dbReference>
<dbReference type="Proteomes" id="UP000269692">
    <property type="component" value="Unassembled WGS sequence"/>
</dbReference>
<keyword evidence="4" id="KW-1003">Cell membrane</keyword>
<organism evidence="11 12">
    <name type="scientific">Xanthobacter tagetidis</name>
    <dbReference type="NCBI Taxonomy" id="60216"/>
    <lineage>
        <taxon>Bacteria</taxon>
        <taxon>Pseudomonadati</taxon>
        <taxon>Pseudomonadota</taxon>
        <taxon>Alphaproteobacteria</taxon>
        <taxon>Hyphomicrobiales</taxon>
        <taxon>Xanthobacteraceae</taxon>
        <taxon>Xanthobacter</taxon>
    </lineage>
</organism>
<comment type="similarity">
    <text evidence="2 9">Belongs to the binding-protein-dependent transport system permease family.</text>
</comment>
<evidence type="ECO:0000256" key="3">
    <source>
        <dbReference type="ARBA" id="ARBA00022448"/>
    </source>
</evidence>
<feature type="domain" description="ABC transmembrane type-1" evidence="10">
    <location>
        <begin position="56"/>
        <end position="236"/>
    </location>
</feature>
<evidence type="ECO:0000256" key="2">
    <source>
        <dbReference type="ARBA" id="ARBA00009306"/>
    </source>
</evidence>
<evidence type="ECO:0000256" key="1">
    <source>
        <dbReference type="ARBA" id="ARBA00004651"/>
    </source>
</evidence>
<gene>
    <name evidence="11" type="ORF">D9R14_10885</name>
</gene>
<comment type="subcellular location">
    <subcellularLocation>
        <location evidence="1 9">Cell membrane</location>
        <topology evidence="1 9">Multi-pass membrane protein</topology>
    </subcellularLocation>
</comment>
<evidence type="ECO:0000313" key="11">
    <source>
        <dbReference type="EMBL" id="RLP78750.1"/>
    </source>
</evidence>
<dbReference type="InterPro" id="IPR000515">
    <property type="entry name" value="MetI-like"/>
</dbReference>
<dbReference type="GO" id="GO:0042918">
    <property type="term" value="P:alkanesulfonate transmembrane transport"/>
    <property type="evidence" value="ECO:0007669"/>
    <property type="project" value="UniProtKB-ARBA"/>
</dbReference>
<keyword evidence="12" id="KW-1185">Reference proteome</keyword>
<evidence type="ECO:0000256" key="9">
    <source>
        <dbReference type="RuleBase" id="RU363032"/>
    </source>
</evidence>
<keyword evidence="6 9" id="KW-1133">Transmembrane helix</keyword>
<dbReference type="CDD" id="cd06261">
    <property type="entry name" value="TM_PBP2"/>
    <property type="match status" value="1"/>
</dbReference>
<dbReference type="OrthoDB" id="8138334at2"/>
<evidence type="ECO:0000256" key="8">
    <source>
        <dbReference type="ARBA" id="ARBA00056719"/>
    </source>
</evidence>
<feature type="transmembrane region" description="Helical" evidence="9">
    <location>
        <begin position="63"/>
        <end position="82"/>
    </location>
</feature>
<reference evidence="11 12" key="1">
    <citation type="submission" date="2018-10" db="EMBL/GenBank/DDBJ databases">
        <title>Xanthobacter tagetidis genome sequencing and assembly.</title>
        <authorList>
            <person name="Maclea K.S."/>
            <person name="Goen A.E."/>
            <person name="Fatima S.A."/>
        </authorList>
    </citation>
    <scope>NUCLEOTIDE SEQUENCE [LARGE SCALE GENOMIC DNA]</scope>
    <source>
        <strain evidence="11 12">ATCC 700314</strain>
    </source>
</reference>
<accession>A0A3L7AG63</accession>
<keyword evidence="7 9" id="KW-0472">Membrane</keyword>
<dbReference type="PROSITE" id="PS50928">
    <property type="entry name" value="ABC_TM1"/>
    <property type="match status" value="1"/>
</dbReference>
<comment type="caution">
    <text evidence="11">The sequence shown here is derived from an EMBL/GenBank/DDBJ whole genome shotgun (WGS) entry which is preliminary data.</text>
</comment>
<sequence length="255" mass="28411">MLGISIFFLSWFLLVDVFAVWRFAQLPKLSVSLREMFSPDPTFGVSVFTKEYYDHLQASAGRVVFAFLIAVSAGVVIGILSGWNRWFRAVCQPLLELARPIPVLAWIPLVILVMPSRESAVIALTFLAAFFITILNTMLGVRSIDEVYFRAAQSLGFSRWAILRHVVIPGALPFIFVGLQIAMAACWFSLVASEIVSGTAGLGYKVWEAYYYVQFETMVIMILTLGICGYISSAIIRRLGAYLMRWRGKTLGGVA</sequence>
<keyword evidence="3 9" id="KW-0813">Transport</keyword>
<dbReference type="PANTHER" id="PTHR30151:SF0">
    <property type="entry name" value="ABC TRANSPORTER PERMEASE PROTEIN MJ0413-RELATED"/>
    <property type="match status" value="1"/>
</dbReference>
<evidence type="ECO:0000256" key="5">
    <source>
        <dbReference type="ARBA" id="ARBA00022692"/>
    </source>
</evidence>
<keyword evidence="5 9" id="KW-0812">Transmembrane</keyword>
<feature type="transmembrane region" description="Helical" evidence="9">
    <location>
        <begin position="120"/>
        <end position="141"/>
    </location>
</feature>
<dbReference type="Pfam" id="PF00528">
    <property type="entry name" value="BPD_transp_1"/>
    <property type="match status" value="1"/>
</dbReference>
<feature type="transmembrane region" description="Helical" evidence="9">
    <location>
        <begin position="162"/>
        <end position="190"/>
    </location>
</feature>
<evidence type="ECO:0000259" key="10">
    <source>
        <dbReference type="PROSITE" id="PS50928"/>
    </source>
</evidence>
<feature type="transmembrane region" description="Helical" evidence="9">
    <location>
        <begin position="210"/>
        <end position="236"/>
    </location>
</feature>
<evidence type="ECO:0000256" key="4">
    <source>
        <dbReference type="ARBA" id="ARBA00022475"/>
    </source>
</evidence>
<protein>
    <submittedName>
        <fullName evidence="11">ABC transporter permease</fullName>
    </submittedName>
</protein>
<evidence type="ECO:0000256" key="6">
    <source>
        <dbReference type="ARBA" id="ARBA00022989"/>
    </source>
</evidence>
<evidence type="ECO:0000313" key="12">
    <source>
        <dbReference type="Proteomes" id="UP000269692"/>
    </source>
</evidence>
<dbReference type="EMBL" id="RCTF01000007">
    <property type="protein sequence ID" value="RLP78750.1"/>
    <property type="molecule type" value="Genomic_DNA"/>
</dbReference>
<dbReference type="FunFam" id="1.10.3720.10:FF:000003">
    <property type="entry name" value="Aliphatic sulfonate ABC transporter permease"/>
    <property type="match status" value="1"/>
</dbReference>
<evidence type="ECO:0000256" key="7">
    <source>
        <dbReference type="ARBA" id="ARBA00023136"/>
    </source>
</evidence>
<proteinExistence type="inferred from homology"/>
<dbReference type="Gene3D" id="1.10.3720.10">
    <property type="entry name" value="MetI-like"/>
    <property type="match status" value="1"/>
</dbReference>
<dbReference type="SUPFAM" id="SSF161098">
    <property type="entry name" value="MetI-like"/>
    <property type="match status" value="1"/>
</dbReference>
<dbReference type="GO" id="GO:0005886">
    <property type="term" value="C:plasma membrane"/>
    <property type="evidence" value="ECO:0007669"/>
    <property type="project" value="UniProtKB-SubCell"/>
</dbReference>
<dbReference type="PANTHER" id="PTHR30151">
    <property type="entry name" value="ALKANE SULFONATE ABC TRANSPORTER-RELATED, MEMBRANE SUBUNIT"/>
    <property type="match status" value="1"/>
</dbReference>
<comment type="function">
    <text evidence="8">Probably part of an ABC transporter complex. Probably responsible for the translocation of the substrate across the membrane.</text>
</comment>
<dbReference type="AlphaFoldDB" id="A0A3L7AG63"/>
<feature type="transmembrane region" description="Helical" evidence="9">
    <location>
        <begin position="94"/>
        <end position="114"/>
    </location>
</feature>
<dbReference type="RefSeq" id="WP_121623344.1">
    <property type="nucleotide sequence ID" value="NZ_JBAFVW010000010.1"/>
</dbReference>